<sequence>MPCVKLRLTIPRRSAVPHPVLNIADAQYIDLADLSRQYGSEIPADRYGGRMAPIGRALGASKLGYNVTEIAPGKRAFPFHCHRANEEMFFVIEGSGELRYGASRQPLRAGDVIACPASGPEGAHQILNTGDLPLRILAVSTAVAPELCHYPDTGKFGVLDMADGFAFMGKASDSLDYWEGE</sequence>
<dbReference type="Proteomes" id="UP000092213">
    <property type="component" value="Chromosome"/>
</dbReference>
<reference evidence="3 4" key="1">
    <citation type="submission" date="2016-06" db="EMBL/GenBank/DDBJ databases">
        <title>Complete genome sequences of Bordetella bronchialis and Bordetella flabilis.</title>
        <authorList>
            <person name="LiPuma J.J."/>
            <person name="Spilker T."/>
        </authorList>
    </citation>
    <scope>NUCLEOTIDE SEQUENCE [LARGE SCALE GENOMIC DNA]</scope>
    <source>
        <strain evidence="3 4">AU17976</strain>
    </source>
</reference>
<keyword evidence="1" id="KW-0479">Metal-binding</keyword>
<dbReference type="GO" id="GO:0046872">
    <property type="term" value="F:metal ion binding"/>
    <property type="evidence" value="ECO:0007669"/>
    <property type="project" value="UniProtKB-KW"/>
</dbReference>
<accession>A0A193FSR0</accession>
<dbReference type="AlphaFoldDB" id="A0A193FSR0"/>
<dbReference type="Gene3D" id="2.60.120.10">
    <property type="entry name" value="Jelly Rolls"/>
    <property type="match status" value="1"/>
</dbReference>
<feature type="domain" description="Cupin type-2" evidence="2">
    <location>
        <begin position="67"/>
        <end position="139"/>
    </location>
</feature>
<name>A0A193FSR0_9BORD</name>
<evidence type="ECO:0000313" key="3">
    <source>
        <dbReference type="EMBL" id="ANN70665.1"/>
    </source>
</evidence>
<proteinExistence type="predicted"/>
<evidence type="ECO:0000256" key="1">
    <source>
        <dbReference type="ARBA" id="ARBA00022723"/>
    </source>
</evidence>
<evidence type="ECO:0000313" key="4">
    <source>
        <dbReference type="Proteomes" id="UP000092213"/>
    </source>
</evidence>
<dbReference type="CDD" id="cd02224">
    <property type="entry name" value="cupin_SPO2919-like"/>
    <property type="match status" value="1"/>
</dbReference>
<dbReference type="InterPro" id="IPR013096">
    <property type="entry name" value="Cupin_2"/>
</dbReference>
<protein>
    <submittedName>
        <fullName evidence="3">Cupin</fullName>
    </submittedName>
</protein>
<dbReference type="Pfam" id="PF07883">
    <property type="entry name" value="Cupin_2"/>
    <property type="match status" value="1"/>
</dbReference>
<dbReference type="EMBL" id="CP016171">
    <property type="protein sequence ID" value="ANN70665.1"/>
    <property type="molecule type" value="Genomic_DNA"/>
</dbReference>
<dbReference type="PANTHER" id="PTHR35848:SF6">
    <property type="entry name" value="CUPIN TYPE-2 DOMAIN-CONTAINING PROTEIN"/>
    <property type="match status" value="1"/>
</dbReference>
<dbReference type="InterPro" id="IPR014710">
    <property type="entry name" value="RmlC-like_jellyroll"/>
</dbReference>
<evidence type="ECO:0000259" key="2">
    <source>
        <dbReference type="Pfam" id="PF07883"/>
    </source>
</evidence>
<dbReference type="PANTHER" id="PTHR35848">
    <property type="entry name" value="OXALATE-BINDING PROTEIN"/>
    <property type="match status" value="1"/>
</dbReference>
<dbReference type="InterPro" id="IPR051610">
    <property type="entry name" value="GPI/OXD"/>
</dbReference>
<dbReference type="SUPFAM" id="SSF51182">
    <property type="entry name" value="RmlC-like cupins"/>
    <property type="match status" value="1"/>
</dbReference>
<gene>
    <name evidence="3" type="ORF">BAU08_04370</name>
</gene>
<dbReference type="STRING" id="463025.BAU08_04370"/>
<dbReference type="InterPro" id="IPR011051">
    <property type="entry name" value="RmlC_Cupin_sf"/>
</dbReference>
<organism evidence="3 4">
    <name type="scientific">Bordetella bronchialis</name>
    <dbReference type="NCBI Taxonomy" id="463025"/>
    <lineage>
        <taxon>Bacteria</taxon>
        <taxon>Pseudomonadati</taxon>
        <taxon>Pseudomonadota</taxon>
        <taxon>Betaproteobacteria</taxon>
        <taxon>Burkholderiales</taxon>
        <taxon>Alcaligenaceae</taxon>
        <taxon>Bordetella</taxon>
    </lineage>
</organism>